<gene>
    <name evidence="2" type="primary">yqjL</name>
    <name evidence="2" type="ORF">LCER1_G009438</name>
</gene>
<dbReference type="PANTHER" id="PTHR43798:SF33">
    <property type="entry name" value="HYDROLASE, PUTATIVE (AFU_ORTHOLOGUE AFUA_2G14860)-RELATED"/>
    <property type="match status" value="1"/>
</dbReference>
<keyword evidence="3" id="KW-1185">Reference proteome</keyword>
<dbReference type="SUPFAM" id="SSF53474">
    <property type="entry name" value="alpha/beta-Hydrolases"/>
    <property type="match status" value="1"/>
</dbReference>
<dbReference type="Pfam" id="PF00561">
    <property type="entry name" value="Abhydrolase_1"/>
    <property type="match status" value="1"/>
</dbReference>
<dbReference type="Proteomes" id="UP000481288">
    <property type="component" value="Unassembled WGS sequence"/>
</dbReference>
<reference evidence="2 3" key="1">
    <citation type="submission" date="2018-05" db="EMBL/GenBank/DDBJ databases">
        <title>Whole genome sequencing for identification of molecular markers to develop diagnostic detection tools for the regulated plant pathogen Lachnellula willkommii.</title>
        <authorList>
            <person name="Giroux E."/>
            <person name="Bilodeau G."/>
        </authorList>
    </citation>
    <scope>NUCLEOTIDE SEQUENCE [LARGE SCALE GENOMIC DNA]</scope>
    <source>
        <strain evidence="2 3">CBS 625.97</strain>
    </source>
</reference>
<comment type="caution">
    <text evidence="2">The sequence shown here is derived from an EMBL/GenBank/DDBJ whole genome shotgun (WGS) entry which is preliminary data.</text>
</comment>
<evidence type="ECO:0000313" key="2">
    <source>
        <dbReference type="EMBL" id="TVY44506.1"/>
    </source>
</evidence>
<dbReference type="AlphaFoldDB" id="A0A7D8YN83"/>
<feature type="domain" description="AB hydrolase-1" evidence="1">
    <location>
        <begin position="39"/>
        <end position="151"/>
    </location>
</feature>
<name>A0A7D8YN83_9HELO</name>
<dbReference type="Gene3D" id="3.40.50.1820">
    <property type="entry name" value="alpha/beta hydrolase"/>
    <property type="match status" value="1"/>
</dbReference>
<dbReference type="GO" id="GO:0016020">
    <property type="term" value="C:membrane"/>
    <property type="evidence" value="ECO:0007669"/>
    <property type="project" value="TreeGrafter"/>
</dbReference>
<evidence type="ECO:0000259" key="1">
    <source>
        <dbReference type="Pfam" id="PF00561"/>
    </source>
</evidence>
<protein>
    <recommendedName>
        <fullName evidence="1">AB hydrolase-1 domain-containing protein</fullName>
    </recommendedName>
</protein>
<dbReference type="InterPro" id="IPR029058">
    <property type="entry name" value="AB_hydrolase_fold"/>
</dbReference>
<dbReference type="PANTHER" id="PTHR43798">
    <property type="entry name" value="MONOACYLGLYCEROL LIPASE"/>
    <property type="match status" value="1"/>
</dbReference>
<evidence type="ECO:0000313" key="3">
    <source>
        <dbReference type="Proteomes" id="UP000481288"/>
    </source>
</evidence>
<accession>A0A7D8YN83</accession>
<dbReference type="EMBL" id="QGMG01001735">
    <property type="protein sequence ID" value="TVY44506.1"/>
    <property type="molecule type" value="Genomic_DNA"/>
</dbReference>
<sequence>MTADVLHDWNIGQISGSVSIGSHKLWLSVRGPDRNAGQPLVIIIPGLTSSTAGWAAVQRGLSPFTRVLQYERSGYGRSDCSPEKPTATTIAKELDLLLRKANLLPPYVIVAHSWGGILSREFLALRPRDIVGMVFVDANQDRTLEVLDWRPLALSDLMTGVDYDDATGISQSHKLTSDEWRIYKDTESTEQHRKQAELEITQYPHSFPILKSKAQLHRETPFLGDQPVCVIKGDNRVHLEKLLNAGLARGNCDDAKEIPFRNLLSTWDAKDRALQSEILLLTTKSRYMEVANSGHNVHLTEPESIVEGVKWALSEFHRQAEQ</sequence>
<organism evidence="2 3">
    <name type="scientific">Lachnellula cervina</name>
    <dbReference type="NCBI Taxonomy" id="1316786"/>
    <lineage>
        <taxon>Eukaryota</taxon>
        <taxon>Fungi</taxon>
        <taxon>Dikarya</taxon>
        <taxon>Ascomycota</taxon>
        <taxon>Pezizomycotina</taxon>
        <taxon>Leotiomycetes</taxon>
        <taxon>Helotiales</taxon>
        <taxon>Lachnaceae</taxon>
        <taxon>Lachnellula</taxon>
    </lineage>
</organism>
<dbReference type="InterPro" id="IPR000073">
    <property type="entry name" value="AB_hydrolase_1"/>
</dbReference>
<proteinExistence type="predicted"/>
<dbReference type="InterPro" id="IPR050266">
    <property type="entry name" value="AB_hydrolase_sf"/>
</dbReference>
<dbReference type="OrthoDB" id="294702at2759"/>